<dbReference type="AlphaFoldDB" id="A0A2P2IIU7"/>
<name>A0A2P2IIU7_RHIMU</name>
<reference evidence="1" key="1">
    <citation type="submission" date="2018-02" db="EMBL/GenBank/DDBJ databases">
        <title>Rhizophora mucronata_Transcriptome.</title>
        <authorList>
            <person name="Meera S.P."/>
            <person name="Sreeshan A."/>
            <person name="Augustine A."/>
        </authorList>
    </citation>
    <scope>NUCLEOTIDE SEQUENCE</scope>
    <source>
        <tissue evidence="1">Leaf</tissue>
    </source>
</reference>
<proteinExistence type="predicted"/>
<evidence type="ECO:0000313" key="1">
    <source>
        <dbReference type="EMBL" id="MBW81097.1"/>
    </source>
</evidence>
<accession>A0A2P2IIU7</accession>
<protein>
    <submittedName>
        <fullName evidence="1">Auxin-responsive protein</fullName>
    </submittedName>
</protein>
<organism evidence="1">
    <name type="scientific">Rhizophora mucronata</name>
    <name type="common">Asiatic mangrove</name>
    <dbReference type="NCBI Taxonomy" id="61149"/>
    <lineage>
        <taxon>Eukaryota</taxon>
        <taxon>Viridiplantae</taxon>
        <taxon>Streptophyta</taxon>
        <taxon>Embryophyta</taxon>
        <taxon>Tracheophyta</taxon>
        <taxon>Spermatophyta</taxon>
        <taxon>Magnoliopsida</taxon>
        <taxon>eudicotyledons</taxon>
        <taxon>Gunneridae</taxon>
        <taxon>Pentapetalae</taxon>
        <taxon>rosids</taxon>
        <taxon>fabids</taxon>
        <taxon>Malpighiales</taxon>
        <taxon>Rhizophoraceae</taxon>
        <taxon>Rhizophora</taxon>
    </lineage>
</organism>
<sequence>MPLSTLQNKGKQKTPIISLTTRKIIRGAILTSKTGSILH</sequence>
<dbReference type="EMBL" id="GGEC01000615">
    <property type="protein sequence ID" value="MBW81098.1"/>
    <property type="molecule type" value="Transcribed_RNA"/>
</dbReference>
<dbReference type="EMBL" id="GGEC01000614">
    <property type="protein sequence ID" value="MBW81097.1"/>
    <property type="molecule type" value="Transcribed_RNA"/>
</dbReference>